<reference evidence="3 4" key="1">
    <citation type="submission" date="2020-07" db="EMBL/GenBank/DDBJ databases">
        <title>Sequencing the genomes of 1000 actinobacteria strains.</title>
        <authorList>
            <person name="Klenk H.-P."/>
        </authorList>
    </citation>
    <scope>NUCLEOTIDE SEQUENCE [LARGE SCALE GENOMIC DNA]</scope>
    <source>
        <strain evidence="3 4">DSM 19970</strain>
    </source>
</reference>
<dbReference type="SUPFAM" id="SSF55486">
    <property type="entry name" value="Metalloproteases ('zincins'), catalytic domain"/>
    <property type="match status" value="1"/>
</dbReference>
<keyword evidence="4" id="KW-1185">Reference proteome</keyword>
<evidence type="ECO:0000259" key="2">
    <source>
        <dbReference type="Pfam" id="PF11350"/>
    </source>
</evidence>
<comment type="caution">
    <text evidence="3">The sequence shown here is derived from an EMBL/GenBank/DDBJ whole genome shotgun (WGS) entry which is preliminary data.</text>
</comment>
<feature type="domain" description="DUF3152" evidence="2">
    <location>
        <begin position="201"/>
        <end position="264"/>
    </location>
</feature>
<feature type="region of interest" description="Disordered" evidence="1">
    <location>
        <begin position="172"/>
        <end position="196"/>
    </location>
</feature>
<protein>
    <recommendedName>
        <fullName evidence="2">DUF3152 domain-containing protein</fullName>
    </recommendedName>
</protein>
<dbReference type="InterPro" id="IPR022603">
    <property type="entry name" value="DUF3152"/>
</dbReference>
<evidence type="ECO:0000313" key="4">
    <source>
        <dbReference type="Proteomes" id="UP000547973"/>
    </source>
</evidence>
<dbReference type="Proteomes" id="UP000547973">
    <property type="component" value="Unassembled WGS sequence"/>
</dbReference>
<dbReference type="AlphaFoldDB" id="A0A7Y9ZAN5"/>
<accession>A0A7Y9ZAN5</accession>
<dbReference type="Pfam" id="PF11350">
    <property type="entry name" value="DUF3152"/>
    <property type="match status" value="2"/>
</dbReference>
<feature type="compositionally biased region" description="Pro residues" evidence="1">
    <location>
        <begin position="180"/>
        <end position="190"/>
    </location>
</feature>
<evidence type="ECO:0000313" key="3">
    <source>
        <dbReference type="EMBL" id="NYI40748.1"/>
    </source>
</evidence>
<feature type="domain" description="DUF3152" evidence="2">
    <location>
        <begin position="73"/>
        <end position="163"/>
    </location>
</feature>
<name>A0A7Y9ZAN5_9MICO</name>
<dbReference type="EMBL" id="JACBZO010000001">
    <property type="protein sequence ID" value="NYI40748.1"/>
    <property type="molecule type" value="Genomic_DNA"/>
</dbReference>
<feature type="region of interest" description="Disordered" evidence="1">
    <location>
        <begin position="273"/>
        <end position="298"/>
    </location>
</feature>
<evidence type="ECO:0000256" key="1">
    <source>
        <dbReference type="SAM" id="MobiDB-lite"/>
    </source>
</evidence>
<dbReference type="RefSeq" id="WP_062074489.1">
    <property type="nucleotide sequence ID" value="NZ_BBRC01000003.1"/>
</dbReference>
<feature type="compositionally biased region" description="Low complexity" evidence="1">
    <location>
        <begin position="287"/>
        <end position="298"/>
    </location>
</feature>
<proteinExistence type="predicted"/>
<sequence length="298" mass="30417">MTVLVVAGAFALGVAAGWATGFVPALIRADPSPSPTASPVPSITATVAPVLPYLEPITRQLTGEDRDAGVTTTSVTSKAAGTISVVPGIGSPAAGAGDVRWVSIAVEDGVTINAAAFKAYVIATLNANRGWGTGHSVQFVATDGVADYRIVLASPYTAKVLCPDPHLTKPAGSFVEASPTPMPTPTPTSSPSPAVVDSPWSCAQDGVIVISSYNWTAGFPTYGTDYAGARAYILNHHMGHLLGHDDVECSGGRADVMVVQEVTLPDGCKVNPWPNPDAPAHYVDPNASPSPSPAALAP</sequence>
<gene>
    <name evidence="3" type="ORF">BKA03_000867</name>
</gene>
<organism evidence="3 4">
    <name type="scientific">Demequina lutea</name>
    <dbReference type="NCBI Taxonomy" id="431489"/>
    <lineage>
        <taxon>Bacteria</taxon>
        <taxon>Bacillati</taxon>
        <taxon>Actinomycetota</taxon>
        <taxon>Actinomycetes</taxon>
        <taxon>Micrococcales</taxon>
        <taxon>Demequinaceae</taxon>
        <taxon>Demequina</taxon>
    </lineage>
</organism>